<organism evidence="3 4">
    <name type="scientific">Streptomyces gardneri</name>
    <dbReference type="NCBI Taxonomy" id="66892"/>
    <lineage>
        <taxon>Bacteria</taxon>
        <taxon>Bacillati</taxon>
        <taxon>Actinomycetota</taxon>
        <taxon>Actinomycetes</taxon>
        <taxon>Kitasatosporales</taxon>
        <taxon>Streptomycetaceae</taxon>
        <taxon>Streptomyces</taxon>
    </lineage>
</organism>
<reference evidence="3 4" key="1">
    <citation type="submission" date="2019-06" db="EMBL/GenBank/DDBJ databases">
        <title>Whole genome shotgun sequence of Streptomyces gardneri NBRC 12865.</title>
        <authorList>
            <person name="Hosoyama A."/>
            <person name="Uohara A."/>
            <person name="Ohji S."/>
            <person name="Ichikawa N."/>
        </authorList>
    </citation>
    <scope>NUCLEOTIDE SEQUENCE [LARGE SCALE GENOMIC DNA]</scope>
    <source>
        <strain evidence="3 4">NBRC 12865</strain>
    </source>
</reference>
<dbReference type="NCBIfam" id="NF038083">
    <property type="entry name" value="CU044_5270_fam"/>
    <property type="match status" value="1"/>
</dbReference>
<dbReference type="RefSeq" id="WP_141293619.1">
    <property type="nucleotide sequence ID" value="NZ_BJMN01000006.1"/>
</dbReference>
<evidence type="ECO:0008006" key="5">
    <source>
        <dbReference type="Google" id="ProtNLM"/>
    </source>
</evidence>
<dbReference type="InterPro" id="IPR047789">
    <property type="entry name" value="CU044_5270-like"/>
</dbReference>
<dbReference type="OrthoDB" id="3387554at2"/>
<evidence type="ECO:0000313" key="3">
    <source>
        <dbReference type="EMBL" id="GEB55369.1"/>
    </source>
</evidence>
<protein>
    <recommendedName>
        <fullName evidence="5">CU044_5270 family protein</fullName>
    </recommendedName>
</protein>
<evidence type="ECO:0000256" key="1">
    <source>
        <dbReference type="SAM" id="MobiDB-lite"/>
    </source>
</evidence>
<feature type="region of interest" description="Disordered" evidence="1">
    <location>
        <begin position="1"/>
        <end position="30"/>
    </location>
</feature>
<sequence>MNPDPTEARTAPRHEAGDLPAIEERELPPGRHQFHKERLMSQIHDDRRTTAEARAAHTARARNPFLRKAILLPAVTALAGALVVGALVLTPGGTAGSGDGRADGPALTTRIGVVDPKGAPQLLDRISLAAAEADAPKAARADQFVYIESRSAGTHVRTDSGVSKLVSVPLHTRQIWKSTDGSDGWLIEPGNTEPEGITLAGPDEQGNDPKPHLGAPSHDYLAKLPTDPDALLRKIYEETQGQGNGPDQQAFTTIGDLLGESWPSPQLTAALYRAAAKIPGVVTVDSATDAVGRQGVAVARLDEVGGQRTEWIFDPKTLVFLGERTVQVEGNAGEGGLIKPGTVVSTNAIMVRSFVDDMKVTP</sequence>
<accession>A0A4Y3RDC8</accession>
<comment type="caution">
    <text evidence="3">The sequence shown here is derived from an EMBL/GenBank/DDBJ whole genome shotgun (WGS) entry which is preliminary data.</text>
</comment>
<dbReference type="EMBL" id="BJMN01000006">
    <property type="protein sequence ID" value="GEB55369.1"/>
    <property type="molecule type" value="Genomic_DNA"/>
</dbReference>
<feature type="transmembrane region" description="Helical" evidence="2">
    <location>
        <begin position="70"/>
        <end position="89"/>
    </location>
</feature>
<keyword evidence="2" id="KW-0472">Membrane</keyword>
<keyword evidence="2" id="KW-1133">Transmembrane helix</keyword>
<proteinExistence type="predicted"/>
<gene>
    <name evidence="3" type="ORF">SGA01_09740</name>
</gene>
<keyword evidence="4" id="KW-1185">Reference proteome</keyword>
<feature type="compositionally biased region" description="Basic and acidic residues" evidence="1">
    <location>
        <begin position="1"/>
        <end position="29"/>
    </location>
</feature>
<evidence type="ECO:0000313" key="4">
    <source>
        <dbReference type="Proteomes" id="UP000315226"/>
    </source>
</evidence>
<dbReference type="AlphaFoldDB" id="A0A4Y3RDC8"/>
<dbReference type="Proteomes" id="UP000315226">
    <property type="component" value="Unassembled WGS sequence"/>
</dbReference>
<keyword evidence="2" id="KW-0812">Transmembrane</keyword>
<name>A0A4Y3RDC8_9ACTN</name>
<evidence type="ECO:0000256" key="2">
    <source>
        <dbReference type="SAM" id="Phobius"/>
    </source>
</evidence>